<sequence>MYRKGSIIILSIVLLAGCWDERLYKNASVVTLVGVEGYVGEYKGYYAYPNTTAQQNEVIEAEGISPKDVRNNANLKVEQTLDLSELSTLLIADQTVREPIYDILDIYFRDPQNPISIKVAITEGDVKPYVDLTKDLAGSAGVYYERFIESTEENTFFPKLDLQTIGSMLFEQTIDITLPYIRLGEDKKHVVAAGLALFSGQTFTGTVLTPKQSLIMLILMNQTNKQARMSYMWKHDGKEMPITADVIHVKRKWIVDEELRRITMDYQLEVGIEEFAQDHLYKETIFKDVQQLIQKHLQAEFEEVLRILQNQKSDTLGIGRYIRAYHPKMFKDDWHAEYTSLQLVPSVQVKIIRTGVLR</sequence>
<dbReference type="Pfam" id="PF25198">
    <property type="entry name" value="Spore_GerAC_N"/>
    <property type="match status" value="1"/>
</dbReference>
<evidence type="ECO:0000256" key="6">
    <source>
        <dbReference type="ARBA" id="ARBA00023139"/>
    </source>
</evidence>
<comment type="caution">
    <text evidence="10">The sequence shown here is derived from an EMBL/GenBank/DDBJ whole genome shotgun (WGS) entry which is preliminary data.</text>
</comment>
<evidence type="ECO:0000259" key="8">
    <source>
        <dbReference type="Pfam" id="PF05504"/>
    </source>
</evidence>
<evidence type="ECO:0000313" key="10">
    <source>
        <dbReference type="EMBL" id="PKU51362.1"/>
    </source>
</evidence>
<feature type="domain" description="Spore germination GerAC-like C-terminal" evidence="8">
    <location>
        <begin position="194"/>
        <end position="355"/>
    </location>
</feature>
<dbReference type="AlphaFoldDB" id="A0A2I0UZG9"/>
<dbReference type="EMBL" id="PDFK01000003">
    <property type="protein sequence ID" value="PKU51362.1"/>
    <property type="molecule type" value="Genomic_DNA"/>
</dbReference>
<keyword evidence="3" id="KW-0309">Germination</keyword>
<keyword evidence="4" id="KW-0732">Signal</keyword>
<proteinExistence type="inferred from homology"/>
<evidence type="ECO:0000256" key="7">
    <source>
        <dbReference type="ARBA" id="ARBA00023288"/>
    </source>
</evidence>
<accession>A0A2I0UZG9</accession>
<evidence type="ECO:0000313" key="11">
    <source>
        <dbReference type="Proteomes" id="UP000234956"/>
    </source>
</evidence>
<keyword evidence="5" id="KW-0472">Membrane</keyword>
<feature type="domain" description="Spore germination protein N-terminal" evidence="9">
    <location>
        <begin position="21"/>
        <end position="182"/>
    </location>
</feature>
<dbReference type="PANTHER" id="PTHR35789">
    <property type="entry name" value="SPORE GERMINATION PROTEIN B3"/>
    <property type="match status" value="1"/>
</dbReference>
<keyword evidence="6" id="KW-0564">Palmitate</keyword>
<keyword evidence="7" id="KW-0449">Lipoprotein</keyword>
<dbReference type="InterPro" id="IPR038501">
    <property type="entry name" value="Spore_GerAC_C_sf"/>
</dbReference>
<evidence type="ECO:0000256" key="3">
    <source>
        <dbReference type="ARBA" id="ARBA00022544"/>
    </source>
</evidence>
<protein>
    <submittedName>
        <fullName evidence="10">Ger(X)C family spore germination protein</fullName>
    </submittedName>
</protein>
<name>A0A2I0UZG9_9BACI</name>
<comment type="similarity">
    <text evidence="2">Belongs to the GerABKC lipoprotein family.</text>
</comment>
<dbReference type="InterPro" id="IPR057336">
    <property type="entry name" value="GerAC_N"/>
</dbReference>
<dbReference type="Gene3D" id="3.30.300.210">
    <property type="entry name" value="Nutrient germinant receptor protein C, domain 3"/>
    <property type="match status" value="1"/>
</dbReference>
<dbReference type="PANTHER" id="PTHR35789:SF1">
    <property type="entry name" value="SPORE GERMINATION PROTEIN B3"/>
    <property type="match status" value="1"/>
</dbReference>
<evidence type="ECO:0000259" key="9">
    <source>
        <dbReference type="Pfam" id="PF25198"/>
    </source>
</evidence>
<gene>
    <name evidence="10" type="ORF">CRI88_11640</name>
</gene>
<dbReference type="Proteomes" id="UP000234956">
    <property type="component" value="Unassembled WGS sequence"/>
</dbReference>
<evidence type="ECO:0000256" key="4">
    <source>
        <dbReference type="ARBA" id="ARBA00022729"/>
    </source>
</evidence>
<evidence type="ECO:0000256" key="5">
    <source>
        <dbReference type="ARBA" id="ARBA00023136"/>
    </source>
</evidence>
<dbReference type="InterPro" id="IPR046953">
    <property type="entry name" value="Spore_GerAC-like_C"/>
</dbReference>
<reference evidence="10 11" key="1">
    <citation type="submission" date="2017-10" db="EMBL/GenBank/DDBJ databases">
        <title>Draft genome of Lysinibacillus fusiformis strain Juneja, a laboratory-derived pathogen of Drosophila melanogaster.</title>
        <authorList>
            <person name="Smith B.R."/>
            <person name="Unckless R.L."/>
        </authorList>
    </citation>
    <scope>NUCLEOTIDE SEQUENCE [LARGE SCALE GENOMIC DNA]</scope>
    <source>
        <strain evidence="10 11">Juneja</strain>
    </source>
</reference>
<comment type="subcellular location">
    <subcellularLocation>
        <location evidence="1">Membrane</location>
        <topology evidence="1">Lipid-anchor</topology>
    </subcellularLocation>
</comment>
<dbReference type="PROSITE" id="PS51257">
    <property type="entry name" value="PROKAR_LIPOPROTEIN"/>
    <property type="match status" value="1"/>
</dbReference>
<evidence type="ECO:0000256" key="2">
    <source>
        <dbReference type="ARBA" id="ARBA00007886"/>
    </source>
</evidence>
<organism evidence="10 11">
    <name type="scientific">Lysinibacillus fusiformis</name>
    <dbReference type="NCBI Taxonomy" id="28031"/>
    <lineage>
        <taxon>Bacteria</taxon>
        <taxon>Bacillati</taxon>
        <taxon>Bacillota</taxon>
        <taxon>Bacilli</taxon>
        <taxon>Bacillales</taxon>
        <taxon>Bacillaceae</taxon>
        <taxon>Lysinibacillus</taxon>
    </lineage>
</organism>
<evidence type="ECO:0000256" key="1">
    <source>
        <dbReference type="ARBA" id="ARBA00004635"/>
    </source>
</evidence>
<dbReference type="GO" id="GO:0016020">
    <property type="term" value="C:membrane"/>
    <property type="evidence" value="ECO:0007669"/>
    <property type="project" value="UniProtKB-SubCell"/>
</dbReference>
<dbReference type="InterPro" id="IPR008844">
    <property type="entry name" value="Spore_GerAC-like"/>
</dbReference>
<dbReference type="GO" id="GO:0009847">
    <property type="term" value="P:spore germination"/>
    <property type="evidence" value="ECO:0007669"/>
    <property type="project" value="InterPro"/>
</dbReference>
<dbReference type="NCBIfam" id="TIGR02887">
    <property type="entry name" value="spore_ger_x_C"/>
    <property type="match status" value="1"/>
</dbReference>
<dbReference type="Pfam" id="PF05504">
    <property type="entry name" value="Spore_GerAC"/>
    <property type="match status" value="1"/>
</dbReference>
<dbReference type="RefSeq" id="WP_058844439.1">
    <property type="nucleotide sequence ID" value="NZ_PDFK01000003.1"/>
</dbReference>